<comment type="function">
    <text evidence="7">F(1)F(0) ATP synthase produces ATP from ADP in the presence of a proton or sodium gradient. F-type ATPases consist of two structural domains, F(1) containing the extramembraneous catalytic core and F(0) containing the membrane proton channel, linked together by a central stalk and a peripheral stalk. During catalysis, ATP synthesis in the catalytic domain of F(1) is coupled via a rotary mechanism of the central stalk subunits to proton translocation.</text>
</comment>
<gene>
    <name evidence="7" type="primary">atpH</name>
    <name evidence="8" type="ORF">H9L22_04605</name>
</gene>
<dbReference type="GO" id="GO:0005886">
    <property type="term" value="C:plasma membrane"/>
    <property type="evidence" value="ECO:0007669"/>
    <property type="project" value="UniProtKB-SubCell"/>
</dbReference>
<evidence type="ECO:0000313" key="8">
    <source>
        <dbReference type="EMBL" id="QNP56676.1"/>
    </source>
</evidence>
<keyword evidence="6 7" id="KW-0066">ATP synthesis</keyword>
<evidence type="ECO:0000256" key="3">
    <source>
        <dbReference type="ARBA" id="ARBA00022781"/>
    </source>
</evidence>
<accession>A0A7H0H810</accession>
<comment type="similarity">
    <text evidence="7">Belongs to the ATPase delta chain family.</text>
</comment>
<reference evidence="8 9" key="1">
    <citation type="submission" date="2020-08" db="EMBL/GenBank/DDBJ databases">
        <title>Genome sequence of Tessaracoccus defluvii JCM 17540T.</title>
        <authorList>
            <person name="Hyun D.-W."/>
            <person name="Bae J.-W."/>
        </authorList>
    </citation>
    <scope>NUCLEOTIDE SEQUENCE [LARGE SCALE GENOMIC DNA]</scope>
    <source>
        <strain evidence="8 9">JCM 17540</strain>
    </source>
</reference>
<dbReference type="InterPro" id="IPR000711">
    <property type="entry name" value="ATPase_OSCP/dsu"/>
</dbReference>
<name>A0A7H0H810_9ACTN</name>
<keyword evidence="7" id="KW-1003">Cell membrane</keyword>
<evidence type="ECO:0000256" key="2">
    <source>
        <dbReference type="ARBA" id="ARBA00022448"/>
    </source>
</evidence>
<evidence type="ECO:0000256" key="6">
    <source>
        <dbReference type="ARBA" id="ARBA00023310"/>
    </source>
</evidence>
<keyword evidence="9" id="KW-1185">Reference proteome</keyword>
<dbReference type="PANTHER" id="PTHR11910">
    <property type="entry name" value="ATP SYNTHASE DELTA CHAIN"/>
    <property type="match status" value="1"/>
</dbReference>
<evidence type="ECO:0000256" key="1">
    <source>
        <dbReference type="ARBA" id="ARBA00004370"/>
    </source>
</evidence>
<keyword evidence="4 7" id="KW-0406">Ion transport</keyword>
<dbReference type="AlphaFoldDB" id="A0A7H0H810"/>
<keyword evidence="2 7" id="KW-0813">Transport</keyword>
<keyword evidence="3 7" id="KW-0375">Hydrogen ion transport</keyword>
<dbReference type="EMBL" id="CP060789">
    <property type="protein sequence ID" value="QNP56676.1"/>
    <property type="molecule type" value="Genomic_DNA"/>
</dbReference>
<comment type="subcellular location">
    <subcellularLocation>
        <location evidence="7">Cell membrane</location>
        <topology evidence="7">Peripheral membrane protein</topology>
    </subcellularLocation>
    <subcellularLocation>
        <location evidence="1">Membrane</location>
    </subcellularLocation>
</comment>
<sequence>MSTRDAATAALDATVDGIGTDVSTAAELFAVVDLLDGQPMLRRSLSDPSATEEGRAALAARLFEGKVSVSALAVISAVVGAAWSSGTQLVLGLERQAVRLSLQAARRSGELETVSSELYQLAETVDGSAELAAALRNQALPATARRELIDGLVAGRVHAVTAALAARAVNDRVRSYGAAIGGYLETAAGLSGQRIARVTVARPLDEARIARLKTALTAQVGGPVNLQISVDPAVLGGISVAIDDDVYESTVAARLEDARRQLINL</sequence>
<dbReference type="Pfam" id="PF00213">
    <property type="entry name" value="OSCP"/>
    <property type="match status" value="1"/>
</dbReference>
<dbReference type="RefSeq" id="WP_187721776.1">
    <property type="nucleotide sequence ID" value="NZ_BAABBL010000002.1"/>
</dbReference>
<proteinExistence type="inferred from homology"/>
<dbReference type="KEGG" id="tdf:H9L22_04605"/>
<dbReference type="HAMAP" id="MF_01416">
    <property type="entry name" value="ATP_synth_delta_bact"/>
    <property type="match status" value="1"/>
</dbReference>
<comment type="function">
    <text evidence="7">This protein is part of the stalk that links CF(0) to CF(1). It either transmits conformational changes from CF(0) to CF(1) or is implicated in proton conduction.</text>
</comment>
<dbReference type="NCBIfam" id="NF009967">
    <property type="entry name" value="PRK13430.1"/>
    <property type="match status" value="1"/>
</dbReference>
<dbReference type="GO" id="GO:0046933">
    <property type="term" value="F:proton-transporting ATP synthase activity, rotational mechanism"/>
    <property type="evidence" value="ECO:0007669"/>
    <property type="project" value="UniProtKB-UniRule"/>
</dbReference>
<keyword evidence="5 7" id="KW-0472">Membrane</keyword>
<protein>
    <recommendedName>
        <fullName evidence="7">ATP synthase subunit delta</fullName>
    </recommendedName>
    <alternativeName>
        <fullName evidence="7">ATP synthase F(1) sector subunit delta</fullName>
    </alternativeName>
    <alternativeName>
        <fullName evidence="7">F-type ATPase subunit delta</fullName>
        <shortName evidence="7">F-ATPase subunit delta</shortName>
    </alternativeName>
</protein>
<dbReference type="GO" id="GO:0045259">
    <property type="term" value="C:proton-transporting ATP synthase complex"/>
    <property type="evidence" value="ECO:0007669"/>
    <property type="project" value="UniProtKB-KW"/>
</dbReference>
<evidence type="ECO:0000313" key="9">
    <source>
        <dbReference type="Proteomes" id="UP000516117"/>
    </source>
</evidence>
<keyword evidence="7" id="KW-0139">CF(1)</keyword>
<evidence type="ECO:0000256" key="4">
    <source>
        <dbReference type="ARBA" id="ARBA00023065"/>
    </source>
</evidence>
<evidence type="ECO:0000256" key="5">
    <source>
        <dbReference type="ARBA" id="ARBA00023136"/>
    </source>
</evidence>
<dbReference type="Proteomes" id="UP000516117">
    <property type="component" value="Chromosome"/>
</dbReference>
<evidence type="ECO:0000256" key="7">
    <source>
        <dbReference type="HAMAP-Rule" id="MF_01416"/>
    </source>
</evidence>
<organism evidence="8 9">
    <name type="scientific">Tessaracoccus defluvii</name>
    <dbReference type="NCBI Taxonomy" id="1285901"/>
    <lineage>
        <taxon>Bacteria</taxon>
        <taxon>Bacillati</taxon>
        <taxon>Actinomycetota</taxon>
        <taxon>Actinomycetes</taxon>
        <taxon>Propionibacteriales</taxon>
        <taxon>Propionibacteriaceae</taxon>
        <taxon>Tessaracoccus</taxon>
    </lineage>
</organism>